<proteinExistence type="predicted"/>
<dbReference type="InterPro" id="IPR000326">
    <property type="entry name" value="PAP2/HPO"/>
</dbReference>
<feature type="transmembrane region" description="Helical" evidence="8">
    <location>
        <begin position="200"/>
        <end position="218"/>
    </location>
</feature>
<dbReference type="AlphaFoldDB" id="A0A221SVV7"/>
<sequence length="252" mass="27673">MFTGRRREDLQARWQPLVRKYWKTVAWIGLGVLLPLVLVANVTEEVFRDGGFVWDQAILDFYRENRTPALTAFARALGVIGGVTVLPIITLALALGLAWKRLPGKAWYLALSVAGGTLLNVLAKVAFQRPRPDGLGAVLVEPGFSFPSGHTMANSAFAVALILICWPTRARWAVLGLAGAWMLLIAASRNYLGVHYPTDVLVGMLASTAWAAGLYRAMRRVWVRPREAARQAEREQAQEDAGNGDGDRLKVP</sequence>
<evidence type="ECO:0000313" key="10">
    <source>
        <dbReference type="EMBL" id="ASN80772.1"/>
    </source>
</evidence>
<keyword evidence="4" id="KW-0378">Hydrolase</keyword>
<reference evidence="10 11" key="1">
    <citation type="submission" date="2017-05" db="EMBL/GenBank/DDBJ databases">
        <title>The complete genome sequence of Deinococcus ficus isolated from the rhizosphere of the Ficus religiosa L. in Taiwan.</title>
        <authorList>
            <person name="Wu K.-M."/>
            <person name="Liao T.-L."/>
            <person name="Liu Y.-M."/>
            <person name="Young C.-C."/>
            <person name="Tsai S.-F."/>
        </authorList>
    </citation>
    <scope>NUCLEOTIDE SEQUENCE [LARGE SCALE GENOMIC DNA]</scope>
    <source>
        <strain evidence="10 11">CC-FR2-10</strain>
    </source>
</reference>
<dbReference type="Gene3D" id="1.20.144.10">
    <property type="entry name" value="Phosphatidic acid phosphatase type 2/haloperoxidase"/>
    <property type="match status" value="2"/>
</dbReference>
<feature type="transmembrane region" description="Helical" evidence="8">
    <location>
        <begin position="173"/>
        <end position="194"/>
    </location>
</feature>
<dbReference type="RefSeq" id="WP_051307377.1">
    <property type="nucleotide sequence ID" value="NZ_CP021081.1"/>
</dbReference>
<feature type="region of interest" description="Disordered" evidence="7">
    <location>
        <begin position="229"/>
        <end position="252"/>
    </location>
</feature>
<dbReference type="GO" id="GO:0016787">
    <property type="term" value="F:hydrolase activity"/>
    <property type="evidence" value="ECO:0007669"/>
    <property type="project" value="UniProtKB-KW"/>
</dbReference>
<dbReference type="PANTHER" id="PTHR14969">
    <property type="entry name" value="SPHINGOSINE-1-PHOSPHATE PHOSPHOHYDROLASE"/>
    <property type="match status" value="1"/>
</dbReference>
<protein>
    <submittedName>
        <fullName evidence="10">Phosphatidylglycerophosphatase</fullName>
    </submittedName>
</protein>
<name>A0A221SVV7_9DEIO</name>
<dbReference type="KEGG" id="dfc:DFI_06935"/>
<dbReference type="GO" id="GO:0005886">
    <property type="term" value="C:plasma membrane"/>
    <property type="evidence" value="ECO:0007669"/>
    <property type="project" value="UniProtKB-SubCell"/>
</dbReference>
<evidence type="ECO:0000256" key="4">
    <source>
        <dbReference type="ARBA" id="ARBA00022801"/>
    </source>
</evidence>
<dbReference type="InterPro" id="IPR036938">
    <property type="entry name" value="PAP2/HPO_sf"/>
</dbReference>
<dbReference type="PANTHER" id="PTHR14969:SF62">
    <property type="entry name" value="DECAPRENYLPHOSPHORYL-5-PHOSPHORIBOSE PHOSPHATASE RV3807C-RELATED"/>
    <property type="match status" value="1"/>
</dbReference>
<dbReference type="SMART" id="SM00014">
    <property type="entry name" value="acidPPc"/>
    <property type="match status" value="1"/>
</dbReference>
<evidence type="ECO:0000259" key="9">
    <source>
        <dbReference type="SMART" id="SM00014"/>
    </source>
</evidence>
<feature type="domain" description="Phosphatidic acid phosphatase type 2/haloperoxidase" evidence="9">
    <location>
        <begin position="102"/>
        <end position="215"/>
    </location>
</feature>
<keyword evidence="11" id="KW-1185">Reference proteome</keyword>
<keyword evidence="5 8" id="KW-1133">Transmembrane helix</keyword>
<comment type="subcellular location">
    <subcellularLocation>
        <location evidence="1">Cell membrane</location>
        <topology evidence="1">Multi-pass membrane protein</topology>
    </subcellularLocation>
</comment>
<accession>A0A221SVV7</accession>
<evidence type="ECO:0000256" key="5">
    <source>
        <dbReference type="ARBA" id="ARBA00022989"/>
    </source>
</evidence>
<keyword evidence="3 8" id="KW-0812">Transmembrane</keyword>
<dbReference type="STRING" id="317577.GCA_000419625_02531"/>
<dbReference type="Pfam" id="PF01569">
    <property type="entry name" value="PAP2"/>
    <property type="match status" value="1"/>
</dbReference>
<feature type="transmembrane region" description="Helical" evidence="8">
    <location>
        <begin position="72"/>
        <end position="99"/>
    </location>
</feature>
<dbReference type="CDD" id="cd03392">
    <property type="entry name" value="PAP2_like_2"/>
    <property type="match status" value="1"/>
</dbReference>
<keyword evidence="2" id="KW-1003">Cell membrane</keyword>
<dbReference type="Proteomes" id="UP000259030">
    <property type="component" value="Chromosome"/>
</dbReference>
<dbReference type="SUPFAM" id="SSF48317">
    <property type="entry name" value="Acid phosphatase/Vanadium-dependent haloperoxidase"/>
    <property type="match status" value="1"/>
</dbReference>
<organism evidence="10 11">
    <name type="scientific">Deinococcus ficus</name>
    <dbReference type="NCBI Taxonomy" id="317577"/>
    <lineage>
        <taxon>Bacteria</taxon>
        <taxon>Thermotogati</taxon>
        <taxon>Deinococcota</taxon>
        <taxon>Deinococci</taxon>
        <taxon>Deinococcales</taxon>
        <taxon>Deinococcaceae</taxon>
        <taxon>Deinococcus</taxon>
    </lineage>
</organism>
<evidence type="ECO:0000313" key="11">
    <source>
        <dbReference type="Proteomes" id="UP000259030"/>
    </source>
</evidence>
<evidence type="ECO:0000256" key="2">
    <source>
        <dbReference type="ARBA" id="ARBA00022475"/>
    </source>
</evidence>
<feature type="transmembrane region" description="Helical" evidence="8">
    <location>
        <begin position="147"/>
        <end position="166"/>
    </location>
</feature>
<evidence type="ECO:0000256" key="8">
    <source>
        <dbReference type="SAM" id="Phobius"/>
    </source>
</evidence>
<feature type="transmembrane region" description="Helical" evidence="8">
    <location>
        <begin position="21"/>
        <end position="42"/>
    </location>
</feature>
<keyword evidence="6 8" id="KW-0472">Membrane</keyword>
<dbReference type="EMBL" id="CP021081">
    <property type="protein sequence ID" value="ASN80772.1"/>
    <property type="molecule type" value="Genomic_DNA"/>
</dbReference>
<evidence type="ECO:0000256" key="7">
    <source>
        <dbReference type="SAM" id="MobiDB-lite"/>
    </source>
</evidence>
<evidence type="ECO:0000256" key="1">
    <source>
        <dbReference type="ARBA" id="ARBA00004651"/>
    </source>
</evidence>
<evidence type="ECO:0000256" key="3">
    <source>
        <dbReference type="ARBA" id="ARBA00022692"/>
    </source>
</evidence>
<evidence type="ECO:0000256" key="6">
    <source>
        <dbReference type="ARBA" id="ARBA00023136"/>
    </source>
</evidence>
<gene>
    <name evidence="10" type="ORF">DFI_06935</name>
</gene>
<feature type="transmembrane region" description="Helical" evidence="8">
    <location>
        <begin position="106"/>
        <end position="127"/>
    </location>
</feature>